<organism evidence="2">
    <name type="scientific">Magallana gigas</name>
    <name type="common">Pacific oyster</name>
    <name type="synonym">Crassostrea gigas</name>
    <dbReference type="NCBI Taxonomy" id="29159"/>
    <lineage>
        <taxon>Eukaryota</taxon>
        <taxon>Metazoa</taxon>
        <taxon>Spiralia</taxon>
        <taxon>Lophotrochozoa</taxon>
        <taxon>Mollusca</taxon>
        <taxon>Bivalvia</taxon>
        <taxon>Autobranchia</taxon>
        <taxon>Pteriomorphia</taxon>
        <taxon>Ostreida</taxon>
        <taxon>Ostreoidea</taxon>
        <taxon>Ostreidae</taxon>
        <taxon>Magallana</taxon>
    </lineage>
</organism>
<feature type="region of interest" description="Disordered" evidence="1">
    <location>
        <begin position="202"/>
        <end position="239"/>
    </location>
</feature>
<name>K1QRH9_MAGGI</name>
<protein>
    <submittedName>
        <fullName evidence="2">Uncharacterized protein</fullName>
    </submittedName>
</protein>
<sequence>MQCTCVTVKPRGLSLAIGKAFPWGDINGQRKAVKGRNLAVQTSRDLPGIIKVFKAPEQGTPDVACLFAQWDFGTNVCRVEPYKHSDTKENRELWFKQCLSGLGKTPYSTFGFPFRIGCDSWNPVHQRYDRVCFRPLHLFEDEANPQDPSDGEFYRRNPIMVKELEETVQRWMVPPTRPPPPMLGARSPRPGAIIAIPVSSPAVLESPASPDPEEAYSPTDTPTKRVTPSPPPYSPNRTHCDRSYFVARQDHSFALPLDCPDNRRARPAGPFSPANPPLQPPPQPRRTPIRRRAPSPPPRLVGRGRGGPYPVGRGRSGPHIPSTIPSQSSAFVRPFQRARNLFADFVPSSSPSPPPMVRTFPGPPPPLPQPPRTPSPPQPPRTPSPAPRAPSPPLVQMPPSRTPSPDIFLELYQHGRHPIDDRSHLTIIPSWAIKPEKEISGECVICYGEKEHLQNLKS</sequence>
<dbReference type="HOGENOM" id="CLU_597514_0_0_1"/>
<feature type="compositionally biased region" description="Pro residues" evidence="1">
    <location>
        <begin position="350"/>
        <end position="402"/>
    </location>
</feature>
<evidence type="ECO:0000313" key="2">
    <source>
        <dbReference type="EMBL" id="EKC31480.1"/>
    </source>
</evidence>
<gene>
    <name evidence="2" type="ORF">CGI_10015454</name>
</gene>
<feature type="compositionally biased region" description="Pro residues" evidence="1">
    <location>
        <begin position="273"/>
        <end position="285"/>
    </location>
</feature>
<feature type="region of interest" description="Disordered" evidence="1">
    <location>
        <begin position="256"/>
        <end position="327"/>
    </location>
</feature>
<accession>K1QRH9</accession>
<dbReference type="InParanoid" id="K1QRH9"/>
<feature type="region of interest" description="Disordered" evidence="1">
    <location>
        <begin position="344"/>
        <end position="406"/>
    </location>
</feature>
<reference evidence="2" key="1">
    <citation type="journal article" date="2012" name="Nature">
        <title>The oyster genome reveals stress adaptation and complexity of shell formation.</title>
        <authorList>
            <person name="Zhang G."/>
            <person name="Fang X."/>
            <person name="Guo X."/>
            <person name="Li L."/>
            <person name="Luo R."/>
            <person name="Xu F."/>
            <person name="Yang P."/>
            <person name="Zhang L."/>
            <person name="Wang X."/>
            <person name="Qi H."/>
            <person name="Xiong Z."/>
            <person name="Que H."/>
            <person name="Xie Y."/>
            <person name="Holland P.W."/>
            <person name="Paps J."/>
            <person name="Zhu Y."/>
            <person name="Wu F."/>
            <person name="Chen Y."/>
            <person name="Wang J."/>
            <person name="Peng C."/>
            <person name="Meng J."/>
            <person name="Yang L."/>
            <person name="Liu J."/>
            <person name="Wen B."/>
            <person name="Zhang N."/>
            <person name="Huang Z."/>
            <person name="Zhu Q."/>
            <person name="Feng Y."/>
            <person name="Mount A."/>
            <person name="Hedgecock D."/>
            <person name="Xu Z."/>
            <person name="Liu Y."/>
            <person name="Domazet-Loso T."/>
            <person name="Du Y."/>
            <person name="Sun X."/>
            <person name="Zhang S."/>
            <person name="Liu B."/>
            <person name="Cheng P."/>
            <person name="Jiang X."/>
            <person name="Li J."/>
            <person name="Fan D."/>
            <person name="Wang W."/>
            <person name="Fu W."/>
            <person name="Wang T."/>
            <person name="Wang B."/>
            <person name="Zhang J."/>
            <person name="Peng Z."/>
            <person name="Li Y."/>
            <person name="Li N."/>
            <person name="Wang J."/>
            <person name="Chen M."/>
            <person name="He Y."/>
            <person name="Tan F."/>
            <person name="Song X."/>
            <person name="Zheng Q."/>
            <person name="Huang R."/>
            <person name="Yang H."/>
            <person name="Du X."/>
            <person name="Chen L."/>
            <person name="Yang M."/>
            <person name="Gaffney P.M."/>
            <person name="Wang S."/>
            <person name="Luo L."/>
            <person name="She Z."/>
            <person name="Ming Y."/>
            <person name="Huang W."/>
            <person name="Zhang S."/>
            <person name="Huang B."/>
            <person name="Zhang Y."/>
            <person name="Qu T."/>
            <person name="Ni P."/>
            <person name="Miao G."/>
            <person name="Wang J."/>
            <person name="Wang Q."/>
            <person name="Steinberg C.E."/>
            <person name="Wang H."/>
            <person name="Li N."/>
            <person name="Qian L."/>
            <person name="Zhang G."/>
            <person name="Li Y."/>
            <person name="Yang H."/>
            <person name="Liu X."/>
            <person name="Wang J."/>
            <person name="Yin Y."/>
            <person name="Wang J."/>
        </authorList>
    </citation>
    <scope>NUCLEOTIDE SEQUENCE [LARGE SCALE GENOMIC DNA]</scope>
    <source>
        <strain evidence="2">05x7-T-G4-1.051#20</strain>
    </source>
</reference>
<dbReference type="EMBL" id="JH818257">
    <property type="protein sequence ID" value="EKC31480.1"/>
    <property type="molecule type" value="Genomic_DNA"/>
</dbReference>
<evidence type="ECO:0000256" key="1">
    <source>
        <dbReference type="SAM" id="MobiDB-lite"/>
    </source>
</evidence>
<proteinExistence type="predicted"/>
<dbReference type="AlphaFoldDB" id="K1QRH9"/>